<gene>
    <name evidence="4" type="ORF">BGZ97_012980</name>
</gene>
<dbReference type="OrthoDB" id="10388482at2759"/>
<evidence type="ECO:0000256" key="1">
    <source>
        <dbReference type="ARBA" id="ARBA00022741"/>
    </source>
</evidence>
<comment type="caution">
    <text evidence="4">The sequence shown here is derived from an EMBL/GenBank/DDBJ whole genome shotgun (WGS) entry which is preliminary data.</text>
</comment>
<name>A0A9P6UKX1_9FUNG</name>
<dbReference type="EMBL" id="JAAAIN010000917">
    <property type="protein sequence ID" value="KAG0309759.1"/>
    <property type="molecule type" value="Genomic_DNA"/>
</dbReference>
<dbReference type="GO" id="GO:0003924">
    <property type="term" value="F:GTPase activity"/>
    <property type="evidence" value="ECO:0007669"/>
    <property type="project" value="InterPro"/>
</dbReference>
<dbReference type="Gene3D" id="3.40.50.300">
    <property type="entry name" value="P-loop containing nucleotide triphosphate hydrolases"/>
    <property type="match status" value="1"/>
</dbReference>
<keyword evidence="5" id="KW-1185">Reference proteome</keyword>
<reference evidence="4" key="1">
    <citation type="journal article" date="2020" name="Fungal Divers.">
        <title>Resolving the Mortierellaceae phylogeny through synthesis of multi-gene phylogenetics and phylogenomics.</title>
        <authorList>
            <person name="Vandepol N."/>
            <person name="Liber J."/>
            <person name="Desiro A."/>
            <person name="Na H."/>
            <person name="Kennedy M."/>
            <person name="Barry K."/>
            <person name="Grigoriev I.V."/>
            <person name="Miller A.N."/>
            <person name="O'Donnell K."/>
            <person name="Stajich J.E."/>
            <person name="Bonito G."/>
        </authorList>
    </citation>
    <scope>NUCLEOTIDE SEQUENCE</scope>
    <source>
        <strain evidence="4">NVP60</strain>
    </source>
</reference>
<dbReference type="AlphaFoldDB" id="A0A9P6UKX1"/>
<accession>A0A9P6UKX1</accession>
<evidence type="ECO:0000256" key="2">
    <source>
        <dbReference type="ARBA" id="ARBA00023134"/>
    </source>
</evidence>
<evidence type="ECO:0000256" key="3">
    <source>
        <dbReference type="SAM" id="MobiDB-lite"/>
    </source>
</evidence>
<dbReference type="Proteomes" id="UP000823405">
    <property type="component" value="Unassembled WGS sequence"/>
</dbReference>
<sequence length="150" mass="16572">MSESAATVFVINSVLIEREPDCFSEVCSELSRLFSHAASMDSSPPPDNTHENRKNPHPQTGKIILILATKQDLQVSMSIAALKAALNLPMISHNLGVTWRIQGVSGITGEGLDEAFDWLCVQLNAQEPFVRRGYRTAAEDLRIQCSCMRE</sequence>
<organism evidence="4 5">
    <name type="scientific">Linnemannia gamsii</name>
    <dbReference type="NCBI Taxonomy" id="64522"/>
    <lineage>
        <taxon>Eukaryota</taxon>
        <taxon>Fungi</taxon>
        <taxon>Fungi incertae sedis</taxon>
        <taxon>Mucoromycota</taxon>
        <taxon>Mortierellomycotina</taxon>
        <taxon>Mortierellomycetes</taxon>
        <taxon>Mortierellales</taxon>
        <taxon>Mortierellaceae</taxon>
        <taxon>Linnemannia</taxon>
    </lineage>
</organism>
<protein>
    <submittedName>
        <fullName evidence="4">Uncharacterized protein</fullName>
    </submittedName>
</protein>
<dbReference type="InterPro" id="IPR027417">
    <property type="entry name" value="P-loop_NTPase"/>
</dbReference>
<proteinExistence type="predicted"/>
<dbReference type="Pfam" id="PF00025">
    <property type="entry name" value="Arf"/>
    <property type="match status" value="1"/>
</dbReference>
<keyword evidence="1" id="KW-0547">Nucleotide-binding</keyword>
<feature type="region of interest" description="Disordered" evidence="3">
    <location>
        <begin position="37"/>
        <end position="56"/>
    </location>
</feature>
<keyword evidence="2" id="KW-0342">GTP-binding</keyword>
<dbReference type="GO" id="GO:0005525">
    <property type="term" value="F:GTP binding"/>
    <property type="evidence" value="ECO:0007669"/>
    <property type="project" value="UniProtKB-KW"/>
</dbReference>
<evidence type="ECO:0000313" key="5">
    <source>
        <dbReference type="Proteomes" id="UP000823405"/>
    </source>
</evidence>
<dbReference type="InterPro" id="IPR006689">
    <property type="entry name" value="Small_GTPase_ARF/SAR"/>
</dbReference>
<evidence type="ECO:0000313" key="4">
    <source>
        <dbReference type="EMBL" id="KAG0309759.1"/>
    </source>
</evidence>
<dbReference type="SUPFAM" id="SSF52540">
    <property type="entry name" value="P-loop containing nucleoside triphosphate hydrolases"/>
    <property type="match status" value="1"/>
</dbReference>